<dbReference type="InterPro" id="IPR008972">
    <property type="entry name" value="Cupredoxin"/>
</dbReference>
<dbReference type="SUPFAM" id="SSF49503">
    <property type="entry name" value="Cupredoxins"/>
    <property type="match status" value="1"/>
</dbReference>
<keyword evidence="4" id="KW-1185">Reference proteome</keyword>
<dbReference type="EMBL" id="CP104064">
    <property type="protein sequence ID" value="WAH35781.1"/>
    <property type="molecule type" value="Genomic_DNA"/>
</dbReference>
<sequence>MRATLRCSMAFVGILAILPISLVHAQTIQVNLQDGSIRPAQIQAVKGKPLHIVVANRGQTVHNFVVPDFFVFSPNLQPGGTTDVRFTPDKTGSFRYYSDKKGIPEPGMEGQLVVR</sequence>
<evidence type="ECO:0000313" key="3">
    <source>
        <dbReference type="EMBL" id="WAH35781.1"/>
    </source>
</evidence>
<accession>A0ABY6Z092</accession>
<evidence type="ECO:0000313" key="4">
    <source>
        <dbReference type="Proteomes" id="UP001164803"/>
    </source>
</evidence>
<dbReference type="RefSeq" id="WP_268043063.1">
    <property type="nucleotide sequence ID" value="NZ_CP104064.1"/>
</dbReference>
<feature type="chain" id="PRO_5047076665" evidence="1">
    <location>
        <begin position="26"/>
        <end position="115"/>
    </location>
</feature>
<keyword evidence="1" id="KW-0732">Signal</keyword>
<feature type="signal peptide" evidence="1">
    <location>
        <begin position="1"/>
        <end position="25"/>
    </location>
</feature>
<dbReference type="Gene3D" id="2.60.40.420">
    <property type="entry name" value="Cupredoxins - blue copper proteins"/>
    <property type="match status" value="1"/>
</dbReference>
<evidence type="ECO:0000256" key="1">
    <source>
        <dbReference type="SAM" id="SignalP"/>
    </source>
</evidence>
<dbReference type="Pfam" id="PF13473">
    <property type="entry name" value="Cupredoxin_1"/>
    <property type="match status" value="1"/>
</dbReference>
<protein>
    <submittedName>
        <fullName evidence="3">Cupredoxin domain-containing protein</fullName>
    </submittedName>
</protein>
<name>A0ABY6Z092_9BACL</name>
<evidence type="ECO:0000259" key="2">
    <source>
        <dbReference type="Pfam" id="PF13473"/>
    </source>
</evidence>
<organism evidence="3 4">
    <name type="scientific">Alicyclobacillus dauci</name>
    <dbReference type="NCBI Taxonomy" id="1475485"/>
    <lineage>
        <taxon>Bacteria</taxon>
        <taxon>Bacillati</taxon>
        <taxon>Bacillota</taxon>
        <taxon>Bacilli</taxon>
        <taxon>Bacillales</taxon>
        <taxon>Alicyclobacillaceae</taxon>
        <taxon>Alicyclobacillus</taxon>
    </lineage>
</organism>
<proteinExistence type="predicted"/>
<dbReference type="Proteomes" id="UP001164803">
    <property type="component" value="Chromosome"/>
</dbReference>
<feature type="domain" description="EfeO-type cupredoxin-like" evidence="2">
    <location>
        <begin position="24"/>
        <end position="114"/>
    </location>
</feature>
<dbReference type="InterPro" id="IPR028096">
    <property type="entry name" value="EfeO_Cupredoxin"/>
</dbReference>
<gene>
    <name evidence="3" type="ORF">NZD86_16105</name>
</gene>
<reference evidence="3" key="1">
    <citation type="submission" date="2022-08" db="EMBL/GenBank/DDBJ databases">
        <title>Alicyclobacillus dauci DSM2870, complete genome.</title>
        <authorList>
            <person name="Wang Q."/>
            <person name="Cai R."/>
            <person name="Wang Z."/>
        </authorList>
    </citation>
    <scope>NUCLEOTIDE SEQUENCE</scope>
    <source>
        <strain evidence="3">DSM 28700</strain>
    </source>
</reference>